<evidence type="ECO:0000313" key="1">
    <source>
        <dbReference type="EMBL" id="RPA90630.1"/>
    </source>
</evidence>
<protein>
    <submittedName>
        <fullName evidence="1">Uncharacterized protein</fullName>
    </submittedName>
</protein>
<keyword evidence="2" id="KW-1185">Reference proteome</keyword>
<proteinExistence type="predicted"/>
<dbReference type="EMBL" id="ML120518">
    <property type="protein sequence ID" value="RPA90630.1"/>
    <property type="molecule type" value="Genomic_DNA"/>
</dbReference>
<evidence type="ECO:0000313" key="2">
    <source>
        <dbReference type="Proteomes" id="UP000276215"/>
    </source>
</evidence>
<name>A0A3N4J2D3_9PEZI</name>
<dbReference type="AlphaFoldDB" id="A0A3N4J2D3"/>
<sequence>MWGWGDGFCPSASGMPDVICACPDERCMGRRILTGIWHYERRVRLVHQAHGRQPNLFADDVAAMEYNQRVTPAFYQKAFSFYNYMAGRRSAYLKEMSEKMQYFCGMKTDGFTYASRPPEDNSDMMNYITNRWKTNNSIQRGVMVDNIFMAWGLGAALLFPTDYSKLPIALFERRSTKLSEVRYLIDHLRQVFPDWTQRCKEMEQYAEQIWKYAHLPNEEEFPLLDWEEDIQ</sequence>
<organism evidence="1 2">
    <name type="scientific">Choiromyces venosus 120613-1</name>
    <dbReference type="NCBI Taxonomy" id="1336337"/>
    <lineage>
        <taxon>Eukaryota</taxon>
        <taxon>Fungi</taxon>
        <taxon>Dikarya</taxon>
        <taxon>Ascomycota</taxon>
        <taxon>Pezizomycotina</taxon>
        <taxon>Pezizomycetes</taxon>
        <taxon>Pezizales</taxon>
        <taxon>Tuberaceae</taxon>
        <taxon>Choiromyces</taxon>
    </lineage>
</organism>
<reference evidence="1 2" key="1">
    <citation type="journal article" date="2018" name="Nat. Ecol. Evol.">
        <title>Pezizomycetes genomes reveal the molecular basis of ectomycorrhizal truffle lifestyle.</title>
        <authorList>
            <person name="Murat C."/>
            <person name="Payen T."/>
            <person name="Noel B."/>
            <person name="Kuo A."/>
            <person name="Morin E."/>
            <person name="Chen J."/>
            <person name="Kohler A."/>
            <person name="Krizsan K."/>
            <person name="Balestrini R."/>
            <person name="Da Silva C."/>
            <person name="Montanini B."/>
            <person name="Hainaut M."/>
            <person name="Levati E."/>
            <person name="Barry K.W."/>
            <person name="Belfiori B."/>
            <person name="Cichocki N."/>
            <person name="Clum A."/>
            <person name="Dockter R.B."/>
            <person name="Fauchery L."/>
            <person name="Guy J."/>
            <person name="Iotti M."/>
            <person name="Le Tacon F."/>
            <person name="Lindquist E.A."/>
            <person name="Lipzen A."/>
            <person name="Malagnac F."/>
            <person name="Mello A."/>
            <person name="Molinier V."/>
            <person name="Miyauchi S."/>
            <person name="Poulain J."/>
            <person name="Riccioni C."/>
            <person name="Rubini A."/>
            <person name="Sitrit Y."/>
            <person name="Splivallo R."/>
            <person name="Traeger S."/>
            <person name="Wang M."/>
            <person name="Zifcakova L."/>
            <person name="Wipf D."/>
            <person name="Zambonelli A."/>
            <person name="Paolocci F."/>
            <person name="Nowrousian M."/>
            <person name="Ottonello S."/>
            <person name="Baldrian P."/>
            <person name="Spatafora J.W."/>
            <person name="Henrissat B."/>
            <person name="Nagy L.G."/>
            <person name="Aury J.M."/>
            <person name="Wincker P."/>
            <person name="Grigoriev I.V."/>
            <person name="Bonfante P."/>
            <person name="Martin F.M."/>
        </authorList>
    </citation>
    <scope>NUCLEOTIDE SEQUENCE [LARGE SCALE GENOMIC DNA]</scope>
    <source>
        <strain evidence="1 2">120613-1</strain>
    </source>
</reference>
<dbReference type="Proteomes" id="UP000276215">
    <property type="component" value="Unassembled WGS sequence"/>
</dbReference>
<gene>
    <name evidence="1" type="ORF">L873DRAFT_1848694</name>
</gene>
<accession>A0A3N4J2D3</accession>